<dbReference type="InterPro" id="IPR005650">
    <property type="entry name" value="BlaI_family"/>
</dbReference>
<keyword evidence="4" id="KW-0804">Transcription</keyword>
<evidence type="ECO:0000313" key="5">
    <source>
        <dbReference type="EMBL" id="MCC2222941.1"/>
    </source>
</evidence>
<keyword evidence="6" id="KW-1185">Reference proteome</keyword>
<keyword evidence="3" id="KW-0238">DNA-binding</keyword>
<comment type="similarity">
    <text evidence="1">Belongs to the BlaI transcriptional regulatory family.</text>
</comment>
<evidence type="ECO:0000256" key="4">
    <source>
        <dbReference type="ARBA" id="ARBA00023163"/>
    </source>
</evidence>
<dbReference type="PIRSF" id="PIRSF019455">
    <property type="entry name" value="CopR_AtkY"/>
    <property type="match status" value="1"/>
</dbReference>
<evidence type="ECO:0000256" key="2">
    <source>
        <dbReference type="ARBA" id="ARBA00023015"/>
    </source>
</evidence>
<organism evidence="5 6">
    <name type="scientific">Anthropogastromicrobium aceti</name>
    <dbReference type="NCBI Taxonomy" id="2981768"/>
    <lineage>
        <taxon>Bacteria</taxon>
        <taxon>Bacillati</taxon>
        <taxon>Bacillota</taxon>
        <taxon>Clostridia</taxon>
        <taxon>Lachnospirales</taxon>
        <taxon>Lachnospiraceae</taxon>
        <taxon>Anthropogastromicrobium</taxon>
    </lineage>
</organism>
<dbReference type="Pfam" id="PF03965">
    <property type="entry name" value="Penicillinase_R"/>
    <property type="match status" value="1"/>
</dbReference>
<dbReference type="InterPro" id="IPR036390">
    <property type="entry name" value="WH_DNA-bd_sf"/>
</dbReference>
<dbReference type="Gene3D" id="1.10.10.10">
    <property type="entry name" value="Winged helix-like DNA-binding domain superfamily/Winged helix DNA-binding domain"/>
    <property type="match status" value="1"/>
</dbReference>
<sequence length="126" mass="14705">MREELSVCEAPIMKIIWESNPDISVPELVKQLNEQYGKEYARTTVVTFLTRMAGKGYITTQRRGRISYVHAIKSEQEYKQQLAQKEIEFWFHGSMAEFAQTLCAAAPLTHEECQKLRRLLDHVEEK</sequence>
<evidence type="ECO:0000256" key="1">
    <source>
        <dbReference type="ARBA" id="ARBA00011046"/>
    </source>
</evidence>
<gene>
    <name evidence="5" type="ORF">LKD48_15170</name>
</gene>
<proteinExistence type="inferred from homology"/>
<dbReference type="Proteomes" id="UP001198200">
    <property type="component" value="Unassembled WGS sequence"/>
</dbReference>
<dbReference type="GO" id="GO:0045892">
    <property type="term" value="P:negative regulation of DNA-templated transcription"/>
    <property type="evidence" value="ECO:0007669"/>
    <property type="project" value="InterPro"/>
</dbReference>
<dbReference type="AlphaFoldDB" id="A0AAE3JDF2"/>
<dbReference type="EMBL" id="JAJEQN010000058">
    <property type="protein sequence ID" value="MCC2222941.1"/>
    <property type="molecule type" value="Genomic_DNA"/>
</dbReference>
<keyword evidence="2" id="KW-0805">Transcription regulation</keyword>
<evidence type="ECO:0000313" key="6">
    <source>
        <dbReference type="Proteomes" id="UP001198200"/>
    </source>
</evidence>
<comment type="caution">
    <text evidence="5">The sequence shown here is derived from an EMBL/GenBank/DDBJ whole genome shotgun (WGS) entry which is preliminary data.</text>
</comment>
<evidence type="ECO:0000256" key="3">
    <source>
        <dbReference type="ARBA" id="ARBA00023125"/>
    </source>
</evidence>
<dbReference type="GO" id="GO:0003677">
    <property type="term" value="F:DNA binding"/>
    <property type="evidence" value="ECO:0007669"/>
    <property type="project" value="UniProtKB-KW"/>
</dbReference>
<accession>A0AAE3JDF2</accession>
<dbReference type="RefSeq" id="WP_118616081.1">
    <property type="nucleotide sequence ID" value="NZ_JAJEQN010000058.1"/>
</dbReference>
<dbReference type="SUPFAM" id="SSF46785">
    <property type="entry name" value="Winged helix' DNA-binding domain"/>
    <property type="match status" value="1"/>
</dbReference>
<reference evidence="5 6" key="1">
    <citation type="submission" date="2021-10" db="EMBL/GenBank/DDBJ databases">
        <title>Anaerobic single-cell dispensing facilitates the cultivation of human gut bacteria.</title>
        <authorList>
            <person name="Afrizal A."/>
        </authorList>
    </citation>
    <scope>NUCLEOTIDE SEQUENCE [LARGE SCALE GENOMIC DNA]</scope>
    <source>
        <strain evidence="5 6">CLA-AA-H224</strain>
    </source>
</reference>
<protein>
    <submittedName>
        <fullName evidence="5">BlaI/MecI/CopY family transcriptional regulator</fullName>
    </submittedName>
</protein>
<name>A0AAE3JDF2_9FIRM</name>
<dbReference type="InterPro" id="IPR036388">
    <property type="entry name" value="WH-like_DNA-bd_sf"/>
</dbReference>